<reference evidence="2" key="1">
    <citation type="journal article" date="2014" name="Front. Microbiol.">
        <title>High frequency of phylogenetically diverse reductive dehalogenase-homologous genes in deep subseafloor sedimentary metagenomes.</title>
        <authorList>
            <person name="Kawai M."/>
            <person name="Futagami T."/>
            <person name="Toyoda A."/>
            <person name="Takaki Y."/>
            <person name="Nishi S."/>
            <person name="Hori S."/>
            <person name="Arai W."/>
            <person name="Tsubouchi T."/>
            <person name="Morono Y."/>
            <person name="Uchiyama I."/>
            <person name="Ito T."/>
            <person name="Fujiyama A."/>
            <person name="Inagaki F."/>
            <person name="Takami H."/>
        </authorList>
    </citation>
    <scope>NUCLEOTIDE SEQUENCE</scope>
    <source>
        <strain evidence="2">Expedition CK06-06</strain>
    </source>
</reference>
<organism evidence="2">
    <name type="scientific">marine sediment metagenome</name>
    <dbReference type="NCBI Taxonomy" id="412755"/>
    <lineage>
        <taxon>unclassified sequences</taxon>
        <taxon>metagenomes</taxon>
        <taxon>ecological metagenomes</taxon>
    </lineage>
</organism>
<evidence type="ECO:0000256" key="1">
    <source>
        <dbReference type="SAM" id="Phobius"/>
    </source>
</evidence>
<proteinExistence type="predicted"/>
<protein>
    <submittedName>
        <fullName evidence="2">Uncharacterized protein</fullName>
    </submittedName>
</protein>
<keyword evidence="1" id="KW-1133">Transmembrane helix</keyword>
<comment type="caution">
    <text evidence="2">The sequence shown here is derived from an EMBL/GenBank/DDBJ whole genome shotgun (WGS) entry which is preliminary data.</text>
</comment>
<dbReference type="EMBL" id="BARV01007866">
    <property type="protein sequence ID" value="GAI13806.1"/>
    <property type="molecule type" value="Genomic_DNA"/>
</dbReference>
<sequence>MKEIDFLPEWYKSGKRRQIGYRAQYAVLGGMLVVMVVWSLVATYLVSKTGRELAAAQPKQWEAELVSQEFARIQSQVTKLQKKADIIAGIDSKINVANVLAELSFLIDEKVVLSRVEMVAERFVEDKGATGRRASVRVYSW</sequence>
<keyword evidence="1" id="KW-0812">Transmembrane</keyword>
<feature type="transmembrane region" description="Helical" evidence="1">
    <location>
        <begin position="25"/>
        <end position="46"/>
    </location>
</feature>
<dbReference type="AlphaFoldDB" id="X1M6T3"/>
<accession>X1M6T3</accession>
<evidence type="ECO:0000313" key="2">
    <source>
        <dbReference type="EMBL" id="GAI13806.1"/>
    </source>
</evidence>
<gene>
    <name evidence="2" type="ORF">S06H3_15948</name>
</gene>
<keyword evidence="1" id="KW-0472">Membrane</keyword>
<name>X1M6T3_9ZZZZ</name>